<protein>
    <submittedName>
        <fullName evidence="1">Uncharacterized protein</fullName>
    </submittedName>
</protein>
<dbReference type="Gene3D" id="3.40.50.720">
    <property type="entry name" value="NAD(P)-binding Rossmann-like Domain"/>
    <property type="match status" value="1"/>
</dbReference>
<comment type="caution">
    <text evidence="1">The sequence shown here is derived from an EMBL/GenBank/DDBJ whole genome shotgun (WGS) entry which is preliminary data.</text>
</comment>
<dbReference type="Proteomes" id="UP001202328">
    <property type="component" value="Unassembled WGS sequence"/>
</dbReference>
<evidence type="ECO:0000313" key="2">
    <source>
        <dbReference type="Proteomes" id="UP001202328"/>
    </source>
</evidence>
<name>A0AAD4S8C8_9MAGN</name>
<gene>
    <name evidence="1" type="ORF">MKW98_019451</name>
</gene>
<reference evidence="1" key="1">
    <citation type="submission" date="2022-04" db="EMBL/GenBank/DDBJ databases">
        <title>A functionally conserved STORR gene fusion in Papaver species that diverged 16.8 million years ago.</title>
        <authorList>
            <person name="Catania T."/>
        </authorList>
    </citation>
    <scope>NUCLEOTIDE SEQUENCE</scope>
    <source>
        <strain evidence="1">S-188037</strain>
    </source>
</reference>
<sequence length="221" mass="25498">MLSFCSLQSSKIRLPPYSDPSNLSLPSSIFNSLLLQLWVLVTLVNFLKKPLVRQGHNVLAHSGSDYSDIAKKLGVFFLRKVFLQILPPEFDVLCTHSVFGPESGKHNWKSLPFVYDKVRIRDEESRISCCENFLNIFAQEVCRMVEMSCAEHDRDETLLNLVNTSGDFFYFFFETEIFINMAFESLKRKSYRHLHEILGKQLFKNAEGFEESDKPPSENIG</sequence>
<dbReference type="InterPro" id="IPR045011">
    <property type="entry name" value="TYRAAT1/2"/>
</dbReference>
<organism evidence="1 2">
    <name type="scientific">Papaver atlanticum</name>
    <dbReference type="NCBI Taxonomy" id="357466"/>
    <lineage>
        <taxon>Eukaryota</taxon>
        <taxon>Viridiplantae</taxon>
        <taxon>Streptophyta</taxon>
        <taxon>Embryophyta</taxon>
        <taxon>Tracheophyta</taxon>
        <taxon>Spermatophyta</taxon>
        <taxon>Magnoliopsida</taxon>
        <taxon>Ranunculales</taxon>
        <taxon>Papaveraceae</taxon>
        <taxon>Papaveroideae</taxon>
        <taxon>Papaver</taxon>
    </lineage>
</organism>
<evidence type="ECO:0000313" key="1">
    <source>
        <dbReference type="EMBL" id="KAI3874878.1"/>
    </source>
</evidence>
<dbReference type="PANTHER" id="PTHR43207">
    <property type="entry name" value="AROGENATE DEHYDROGENASE-RELATED"/>
    <property type="match status" value="1"/>
</dbReference>
<dbReference type="PANTHER" id="PTHR43207:SF4">
    <property type="entry name" value="AROGENATE DEHYDROGENASE 2, CHLOROPLASTIC"/>
    <property type="match status" value="1"/>
</dbReference>
<accession>A0AAD4S8C8</accession>
<dbReference type="AlphaFoldDB" id="A0AAD4S8C8"/>
<keyword evidence="2" id="KW-1185">Reference proteome</keyword>
<dbReference type="EMBL" id="JAJJMB010012638">
    <property type="protein sequence ID" value="KAI3874878.1"/>
    <property type="molecule type" value="Genomic_DNA"/>
</dbReference>
<proteinExistence type="predicted"/>
<dbReference type="GO" id="GO:0006571">
    <property type="term" value="P:tyrosine biosynthetic process"/>
    <property type="evidence" value="ECO:0007669"/>
    <property type="project" value="InterPro"/>
</dbReference>
<dbReference type="GO" id="GO:0033730">
    <property type="term" value="F:arogenate dehydrogenase (NADP+) activity"/>
    <property type="evidence" value="ECO:0007669"/>
    <property type="project" value="InterPro"/>
</dbReference>